<sequence length="292" mass="32792">MGKERKAMDLSNLSSNLPPQIPATESQISDLDNKLTQEFKSAANSVAALYRLSSAKNAMLRHKGYLDCLDDLLNMIKLHRATITRRIRARNDQSGRPDFDGEGGNSDGNMSMDNDDDEMEHGMSEFDIESWCLTKKAELMGGENINRGIIFDDDNDDVKEDINGGEADQSAVNDDLAENTGNEPVTDENGVIHYDFNMNMPVNQKFRASMPLLSVDRTRSARGHGYFTKPTRVTNIKKPNNEEEGQFKASQEIYLNHQKSKIDRDGSVINSHKEETDHPEETVAKKMKFSTN</sequence>
<dbReference type="RefSeq" id="XP_064850924.1">
    <property type="nucleotide sequence ID" value="XM_064994852.1"/>
</dbReference>
<gene>
    <name evidence="2" type="ORF">DASC09_012490</name>
</gene>
<feature type="compositionally biased region" description="Polar residues" evidence="1">
    <location>
        <begin position="11"/>
        <end position="24"/>
    </location>
</feature>
<evidence type="ECO:0000313" key="2">
    <source>
        <dbReference type="EMBL" id="GMM33924.1"/>
    </source>
</evidence>
<feature type="compositionally biased region" description="Basic and acidic residues" evidence="1">
    <location>
        <begin position="260"/>
        <end position="284"/>
    </location>
</feature>
<dbReference type="EMBL" id="BTFZ01000002">
    <property type="protein sequence ID" value="GMM33924.1"/>
    <property type="molecule type" value="Genomic_DNA"/>
</dbReference>
<feature type="region of interest" description="Disordered" evidence="1">
    <location>
        <begin position="1"/>
        <end position="24"/>
    </location>
</feature>
<dbReference type="GeneID" id="90071903"/>
<feature type="compositionally biased region" description="Basic and acidic residues" evidence="1">
    <location>
        <begin position="89"/>
        <end position="99"/>
    </location>
</feature>
<protein>
    <submittedName>
        <fullName evidence="2">Uncharacterized protein</fullName>
    </submittedName>
</protein>
<proteinExistence type="predicted"/>
<keyword evidence="3" id="KW-1185">Reference proteome</keyword>
<dbReference type="Pfam" id="PF15251">
    <property type="entry name" value="TAPR1-like"/>
    <property type="match status" value="1"/>
</dbReference>
<organism evidence="2 3">
    <name type="scientific">Saccharomycopsis crataegensis</name>
    <dbReference type="NCBI Taxonomy" id="43959"/>
    <lineage>
        <taxon>Eukaryota</taxon>
        <taxon>Fungi</taxon>
        <taxon>Dikarya</taxon>
        <taxon>Ascomycota</taxon>
        <taxon>Saccharomycotina</taxon>
        <taxon>Saccharomycetes</taxon>
        <taxon>Saccharomycopsidaceae</taxon>
        <taxon>Saccharomycopsis</taxon>
    </lineage>
</organism>
<evidence type="ECO:0000256" key="1">
    <source>
        <dbReference type="SAM" id="MobiDB-lite"/>
    </source>
</evidence>
<feature type="region of interest" description="Disordered" evidence="1">
    <location>
        <begin position="88"/>
        <end position="120"/>
    </location>
</feature>
<comment type="caution">
    <text evidence="2">The sequence shown here is derived from an EMBL/GenBank/DDBJ whole genome shotgun (WGS) entry which is preliminary data.</text>
</comment>
<dbReference type="Proteomes" id="UP001360560">
    <property type="component" value="Unassembled WGS sequence"/>
</dbReference>
<feature type="region of interest" description="Disordered" evidence="1">
    <location>
        <begin position="258"/>
        <end position="292"/>
    </location>
</feature>
<reference evidence="2 3" key="1">
    <citation type="journal article" date="2023" name="Elife">
        <title>Identification of key yeast species and microbe-microbe interactions impacting larval growth of Drosophila in the wild.</title>
        <authorList>
            <person name="Mure A."/>
            <person name="Sugiura Y."/>
            <person name="Maeda R."/>
            <person name="Honda K."/>
            <person name="Sakurai N."/>
            <person name="Takahashi Y."/>
            <person name="Watada M."/>
            <person name="Katoh T."/>
            <person name="Gotoh A."/>
            <person name="Gotoh Y."/>
            <person name="Taniguchi I."/>
            <person name="Nakamura K."/>
            <person name="Hayashi T."/>
            <person name="Katayama T."/>
            <person name="Uemura T."/>
            <person name="Hattori Y."/>
        </authorList>
    </citation>
    <scope>NUCLEOTIDE SEQUENCE [LARGE SCALE GENOMIC DNA]</scope>
    <source>
        <strain evidence="2 3">SC-9</strain>
    </source>
</reference>
<dbReference type="PANTHER" id="PTHR38645:SF1">
    <property type="entry name" value="YALI0F12243P"/>
    <property type="match status" value="1"/>
</dbReference>
<dbReference type="PANTHER" id="PTHR38645">
    <property type="entry name" value="CHROMOSOME 9, WHOLE GENOME SHOTGUN SEQUENCE"/>
    <property type="match status" value="1"/>
</dbReference>
<dbReference type="InterPro" id="IPR029196">
    <property type="entry name" value="HAPSTR1-like"/>
</dbReference>
<name>A0AAV5QGR9_9ASCO</name>
<evidence type="ECO:0000313" key="3">
    <source>
        <dbReference type="Proteomes" id="UP001360560"/>
    </source>
</evidence>
<accession>A0AAV5QGR9</accession>
<dbReference type="AlphaFoldDB" id="A0AAV5QGR9"/>